<evidence type="ECO:0000313" key="1">
    <source>
        <dbReference type="EMBL" id="TWF37379.1"/>
    </source>
</evidence>
<dbReference type="OrthoDB" id="664260at2"/>
<proteinExistence type="predicted"/>
<dbReference type="AlphaFoldDB" id="A0A561PGZ2"/>
<evidence type="ECO:0000313" key="2">
    <source>
        <dbReference type="Proteomes" id="UP000320811"/>
    </source>
</evidence>
<dbReference type="RefSeq" id="WP_145672443.1">
    <property type="nucleotide sequence ID" value="NZ_VIWO01000007.1"/>
</dbReference>
<keyword evidence="2" id="KW-1185">Reference proteome</keyword>
<sequence>MKQLMLTLLFMGWIGWLSAQPDLMPIGKNTRMGAYSRHFQQIITAWSDPAALSCIQRLAAGIYSENRFLVKEASLYAAMIAIPVYAGAFGGSITRLGSTAYHQQQLSGGYGRHIGRRVGLGLQFNYETTTVQGMGTTSQLTVAGGLVWHISEQWHTGLQVQQWRNGDWLYIGGAGFEASGDFLLSAEVLHAGKDTGMKAAAYYRIARALALEMGIASRPAYHTAACILYLRSLRIDIGAGFHPRLGITPSTALIWQPSAE</sequence>
<protein>
    <submittedName>
        <fullName evidence="1">Uncharacterized protein</fullName>
    </submittedName>
</protein>
<name>A0A561PGZ2_9BACT</name>
<dbReference type="EMBL" id="VIWO01000007">
    <property type="protein sequence ID" value="TWF37379.1"/>
    <property type="molecule type" value="Genomic_DNA"/>
</dbReference>
<organism evidence="1 2">
    <name type="scientific">Chitinophaga polysaccharea</name>
    <dbReference type="NCBI Taxonomy" id="1293035"/>
    <lineage>
        <taxon>Bacteria</taxon>
        <taxon>Pseudomonadati</taxon>
        <taxon>Bacteroidota</taxon>
        <taxon>Chitinophagia</taxon>
        <taxon>Chitinophagales</taxon>
        <taxon>Chitinophagaceae</taxon>
        <taxon>Chitinophaga</taxon>
    </lineage>
</organism>
<gene>
    <name evidence="1" type="ORF">FHW36_107314</name>
</gene>
<reference evidence="1 2" key="1">
    <citation type="submission" date="2019-06" db="EMBL/GenBank/DDBJ databases">
        <title>Sorghum-associated microbial communities from plants grown in Nebraska, USA.</title>
        <authorList>
            <person name="Schachtman D."/>
        </authorList>
    </citation>
    <scope>NUCLEOTIDE SEQUENCE [LARGE SCALE GENOMIC DNA]</scope>
    <source>
        <strain evidence="1 2">1209</strain>
    </source>
</reference>
<comment type="caution">
    <text evidence="1">The sequence shown here is derived from an EMBL/GenBank/DDBJ whole genome shotgun (WGS) entry which is preliminary data.</text>
</comment>
<dbReference type="Proteomes" id="UP000320811">
    <property type="component" value="Unassembled WGS sequence"/>
</dbReference>
<accession>A0A561PGZ2</accession>